<evidence type="ECO:0000256" key="4">
    <source>
        <dbReference type="ARBA" id="ARBA00023136"/>
    </source>
</evidence>
<evidence type="ECO:0000256" key="5">
    <source>
        <dbReference type="SAM" id="Phobius"/>
    </source>
</evidence>
<dbReference type="InterPro" id="IPR001902">
    <property type="entry name" value="SLC26A/SulP_fam"/>
</dbReference>
<evidence type="ECO:0000256" key="1">
    <source>
        <dbReference type="ARBA" id="ARBA00004141"/>
    </source>
</evidence>
<dbReference type="Proteomes" id="UP000317421">
    <property type="component" value="Unassembled WGS sequence"/>
</dbReference>
<evidence type="ECO:0000313" key="8">
    <source>
        <dbReference type="Proteomes" id="UP000317421"/>
    </source>
</evidence>
<dbReference type="InterPro" id="IPR011547">
    <property type="entry name" value="SLC26A/SulP_dom"/>
</dbReference>
<evidence type="ECO:0000256" key="2">
    <source>
        <dbReference type="ARBA" id="ARBA00022692"/>
    </source>
</evidence>
<dbReference type="EMBL" id="SJPR01000002">
    <property type="protein sequence ID" value="TWT97960.1"/>
    <property type="molecule type" value="Genomic_DNA"/>
</dbReference>
<accession>A0A5C6AEV9</accession>
<organism evidence="7 8">
    <name type="scientific">Botrimarina colliarenosi</name>
    <dbReference type="NCBI Taxonomy" id="2528001"/>
    <lineage>
        <taxon>Bacteria</taxon>
        <taxon>Pseudomonadati</taxon>
        <taxon>Planctomycetota</taxon>
        <taxon>Planctomycetia</taxon>
        <taxon>Pirellulales</taxon>
        <taxon>Lacipirellulaceae</taxon>
        <taxon>Botrimarina</taxon>
    </lineage>
</organism>
<reference evidence="7 8" key="1">
    <citation type="submission" date="2019-02" db="EMBL/GenBank/DDBJ databases">
        <title>Deep-cultivation of Planctomycetes and their phenomic and genomic characterization uncovers novel biology.</title>
        <authorList>
            <person name="Wiegand S."/>
            <person name="Jogler M."/>
            <person name="Boedeker C."/>
            <person name="Pinto D."/>
            <person name="Vollmers J."/>
            <person name="Rivas-Marin E."/>
            <person name="Kohn T."/>
            <person name="Peeters S.H."/>
            <person name="Heuer A."/>
            <person name="Rast P."/>
            <person name="Oberbeckmann S."/>
            <person name="Bunk B."/>
            <person name="Jeske O."/>
            <person name="Meyerdierks A."/>
            <person name="Storesund J.E."/>
            <person name="Kallscheuer N."/>
            <person name="Luecker S."/>
            <person name="Lage O.M."/>
            <person name="Pohl T."/>
            <person name="Merkel B.J."/>
            <person name="Hornburger P."/>
            <person name="Mueller R.-W."/>
            <person name="Bruemmer F."/>
            <person name="Labrenz M."/>
            <person name="Spormann A.M."/>
            <person name="Op Den Camp H."/>
            <person name="Overmann J."/>
            <person name="Amann R."/>
            <person name="Jetten M.S.M."/>
            <person name="Mascher T."/>
            <person name="Medema M.H."/>
            <person name="Devos D.P."/>
            <person name="Kaster A.-K."/>
            <person name="Ovreas L."/>
            <person name="Rohde M."/>
            <person name="Galperin M.Y."/>
            <person name="Jogler C."/>
        </authorList>
    </citation>
    <scope>NUCLEOTIDE SEQUENCE [LARGE SCALE GENOMIC DNA]</scope>
    <source>
        <strain evidence="7 8">Pla108</strain>
    </source>
</reference>
<evidence type="ECO:0000259" key="6">
    <source>
        <dbReference type="Pfam" id="PF00916"/>
    </source>
</evidence>
<feature type="transmembrane region" description="Helical" evidence="5">
    <location>
        <begin position="419"/>
        <end position="443"/>
    </location>
</feature>
<comment type="subcellular location">
    <subcellularLocation>
        <location evidence="1">Membrane</location>
        <topology evidence="1">Multi-pass membrane protein</topology>
    </subcellularLocation>
</comment>
<sequence>MSNPAAPRTTTNEPAPVGNAEGFTRYLRHDLLSGFLVFLIALPLCLGISLASGYPALAGIFTAIIGALVTTFISNSELTIKGPAAGLIVIAIGCINDFGGDGVIGGFTDIDHSAYQAALAVGVAAAVLQICFAIFRAGILGEFFPTAAVHGMLAAIGVIIMIKQIPTALGVTAKGEPLEMLKQIPHYVAEANPAIAAIGLVSIGIMFLWPVLKKRVPALNAIPAPIVVLLVSVAMGMGFDLLHEHSYTLSNHKYQLGEQYLVNMPDKVFGMFDQITYPDFGALTYPKAWKWIFMFFAIGSLESLLSSKAVDLLDPWKRKTDMNRDMLAVGVANLAAAGVGGLPMISEIVRSKANIDNGARTRFADLWHGVFLLLCVALIPTILHRIPLAALAAMLVYTGFRLAHPNEFVNAYRIGKEQLVIFVTTIVAVLATDLLMGIGIGILTKMVIHLANGVPLSTMFKPFIEVEEVDANASMIIARGSAVFSNWIPFRRQIEQIGLIQRRNIIIDVSHAKLVDHSVMEKLEQMQADFVQEGLGFEVRGLDTLQPYTSDPYAARKRAWYNASKLCVLADTEVAERLRDDIVSLVATSSGDATTFFTPSWDQSHSGVRIEVIGPRALCDAVAELIRSEASLDMAPVAWVEPVESMRLTPSRSGHREADLSLTKH</sequence>
<feature type="transmembrane region" description="Helical" evidence="5">
    <location>
        <begin position="85"/>
        <end position="108"/>
    </location>
</feature>
<keyword evidence="2 5" id="KW-0812">Transmembrane</keyword>
<feature type="transmembrane region" description="Helical" evidence="5">
    <location>
        <begin position="114"/>
        <end position="135"/>
    </location>
</feature>
<feature type="transmembrane region" description="Helical" evidence="5">
    <location>
        <begin position="366"/>
        <end position="398"/>
    </location>
</feature>
<feature type="transmembrane region" description="Helical" evidence="5">
    <location>
        <begin position="31"/>
        <end position="50"/>
    </location>
</feature>
<feature type="transmembrane region" description="Helical" evidence="5">
    <location>
        <begin position="191"/>
        <end position="212"/>
    </location>
</feature>
<name>A0A5C6AEV9_9BACT</name>
<comment type="caution">
    <text evidence="7">The sequence shown here is derived from an EMBL/GenBank/DDBJ whole genome shotgun (WGS) entry which is preliminary data.</text>
</comment>
<feature type="transmembrane region" description="Helical" evidence="5">
    <location>
        <begin position="56"/>
        <end position="73"/>
    </location>
</feature>
<dbReference type="GO" id="GO:0016020">
    <property type="term" value="C:membrane"/>
    <property type="evidence" value="ECO:0007669"/>
    <property type="project" value="UniProtKB-SubCell"/>
</dbReference>
<feature type="transmembrane region" description="Helical" evidence="5">
    <location>
        <begin position="147"/>
        <end position="171"/>
    </location>
</feature>
<dbReference type="RefSeq" id="WP_231934415.1">
    <property type="nucleotide sequence ID" value="NZ_SJPR01000002.1"/>
</dbReference>
<feature type="transmembrane region" description="Helical" evidence="5">
    <location>
        <begin position="219"/>
        <end position="239"/>
    </location>
</feature>
<feature type="transmembrane region" description="Helical" evidence="5">
    <location>
        <begin position="326"/>
        <end position="346"/>
    </location>
</feature>
<dbReference type="PANTHER" id="PTHR11814">
    <property type="entry name" value="SULFATE TRANSPORTER"/>
    <property type="match status" value="1"/>
</dbReference>
<keyword evidence="4 5" id="KW-0472">Membrane</keyword>
<feature type="domain" description="SLC26A/SulP transporter" evidence="6">
    <location>
        <begin position="27"/>
        <end position="425"/>
    </location>
</feature>
<proteinExistence type="predicted"/>
<evidence type="ECO:0000256" key="3">
    <source>
        <dbReference type="ARBA" id="ARBA00022989"/>
    </source>
</evidence>
<gene>
    <name evidence="7" type="primary">dauA</name>
    <name evidence="7" type="ORF">Pla108_21150</name>
</gene>
<dbReference type="AlphaFoldDB" id="A0A5C6AEV9"/>
<keyword evidence="8" id="KW-1185">Reference proteome</keyword>
<protein>
    <submittedName>
        <fullName evidence="7">C4-dicarboxylic acid transporter DauA</fullName>
    </submittedName>
</protein>
<dbReference type="Pfam" id="PF00916">
    <property type="entry name" value="Sulfate_transp"/>
    <property type="match status" value="1"/>
</dbReference>
<evidence type="ECO:0000313" key="7">
    <source>
        <dbReference type="EMBL" id="TWT97960.1"/>
    </source>
</evidence>
<dbReference type="GO" id="GO:0055085">
    <property type="term" value="P:transmembrane transport"/>
    <property type="evidence" value="ECO:0007669"/>
    <property type="project" value="InterPro"/>
</dbReference>
<keyword evidence="3 5" id="KW-1133">Transmembrane helix</keyword>
<feature type="transmembrane region" description="Helical" evidence="5">
    <location>
        <begin position="288"/>
        <end position="305"/>
    </location>
</feature>